<feature type="coiled-coil region" evidence="1">
    <location>
        <begin position="16"/>
        <end position="43"/>
    </location>
</feature>
<gene>
    <name evidence="2" type="ORF">WAZ07_24675</name>
</gene>
<organism evidence="2 3">
    <name type="scientific">Bacillus bruguierae</name>
    <dbReference type="NCBI Taxonomy" id="3127667"/>
    <lineage>
        <taxon>Bacteria</taxon>
        <taxon>Bacillati</taxon>
        <taxon>Bacillota</taxon>
        <taxon>Bacilli</taxon>
        <taxon>Bacillales</taxon>
        <taxon>Bacillaceae</taxon>
        <taxon>Bacillus</taxon>
    </lineage>
</organism>
<proteinExistence type="predicted"/>
<dbReference type="EMBL" id="JBAWSX010000026">
    <property type="protein sequence ID" value="MEI4804340.1"/>
    <property type="molecule type" value="Genomic_DNA"/>
</dbReference>
<reference evidence="2 3" key="1">
    <citation type="submission" date="2024-01" db="EMBL/GenBank/DDBJ databases">
        <title>Seven novel Bacillus-like species.</title>
        <authorList>
            <person name="Liu G."/>
        </authorList>
    </citation>
    <scope>NUCLEOTIDE SEQUENCE [LARGE SCALE GENOMIC DNA]</scope>
    <source>
        <strain evidence="2 3">FJAT-51639</strain>
    </source>
</reference>
<protein>
    <submittedName>
        <fullName evidence="2">FbpB family small basic protein</fullName>
    </submittedName>
</protein>
<dbReference type="RefSeq" id="WP_090918426.1">
    <property type="nucleotide sequence ID" value="NZ_JBAWSX010000026.1"/>
</dbReference>
<dbReference type="Proteomes" id="UP001372526">
    <property type="component" value="Unassembled WGS sequence"/>
</dbReference>
<name>A0ABU8FNS3_9BACI</name>
<evidence type="ECO:0000313" key="2">
    <source>
        <dbReference type="EMBL" id="MEI4804340.1"/>
    </source>
</evidence>
<accession>A0ABU8FNS3</accession>
<keyword evidence="1" id="KW-0175">Coiled coil</keyword>
<evidence type="ECO:0000256" key="1">
    <source>
        <dbReference type="SAM" id="Coils"/>
    </source>
</evidence>
<sequence>MIIVKKHCKLLNKSFKELVQENKQKILNDKRELERIEQRIEQRYVINKPAS</sequence>
<dbReference type="InterPro" id="IPR025004">
    <property type="entry name" value="SenN/SenS"/>
</dbReference>
<dbReference type="Pfam" id="PF13040">
    <property type="entry name" value="Fur_reg_FbpB"/>
    <property type="match status" value="1"/>
</dbReference>
<evidence type="ECO:0000313" key="3">
    <source>
        <dbReference type="Proteomes" id="UP001372526"/>
    </source>
</evidence>
<keyword evidence="3" id="KW-1185">Reference proteome</keyword>
<comment type="caution">
    <text evidence="2">The sequence shown here is derived from an EMBL/GenBank/DDBJ whole genome shotgun (WGS) entry which is preliminary data.</text>
</comment>